<feature type="non-terminal residue" evidence="2">
    <location>
        <position position="1"/>
    </location>
</feature>
<dbReference type="OrthoDB" id="10448830at2759"/>
<dbReference type="Proteomes" id="UP000654075">
    <property type="component" value="Unassembled WGS sequence"/>
</dbReference>
<dbReference type="AlphaFoldDB" id="A0A813E6A2"/>
<accession>A0A813E6A2</accession>
<name>A0A813E6A2_POLGL</name>
<proteinExistence type="predicted"/>
<evidence type="ECO:0000313" key="2">
    <source>
        <dbReference type="EMBL" id="CAE8595755.1"/>
    </source>
</evidence>
<feature type="region of interest" description="Disordered" evidence="1">
    <location>
        <begin position="89"/>
        <end position="116"/>
    </location>
</feature>
<comment type="caution">
    <text evidence="2">The sequence shown here is derived from an EMBL/GenBank/DDBJ whole genome shotgun (WGS) entry which is preliminary data.</text>
</comment>
<evidence type="ECO:0000313" key="3">
    <source>
        <dbReference type="Proteomes" id="UP000654075"/>
    </source>
</evidence>
<gene>
    <name evidence="2" type="ORF">PGLA1383_LOCUS14258</name>
</gene>
<sequence length="116" mass="12932">RLGQRSAQKEFVAFTIPKTKETQEALRQRKMKNDVPGPGVYDMKRYGDDLGAEKTKTMERALRKGTRCWASGQYSHIYQCMKPRSNSMPTLPTAEAVAGKTTKQPAQEPAAQTPTA</sequence>
<feature type="compositionally biased region" description="Low complexity" evidence="1">
    <location>
        <begin position="101"/>
        <end position="116"/>
    </location>
</feature>
<keyword evidence="3" id="KW-1185">Reference proteome</keyword>
<organism evidence="2 3">
    <name type="scientific">Polarella glacialis</name>
    <name type="common">Dinoflagellate</name>
    <dbReference type="NCBI Taxonomy" id="89957"/>
    <lineage>
        <taxon>Eukaryota</taxon>
        <taxon>Sar</taxon>
        <taxon>Alveolata</taxon>
        <taxon>Dinophyceae</taxon>
        <taxon>Suessiales</taxon>
        <taxon>Suessiaceae</taxon>
        <taxon>Polarella</taxon>
    </lineage>
</organism>
<dbReference type="EMBL" id="CAJNNV010008093">
    <property type="protein sequence ID" value="CAE8595755.1"/>
    <property type="molecule type" value="Genomic_DNA"/>
</dbReference>
<evidence type="ECO:0000256" key="1">
    <source>
        <dbReference type="SAM" id="MobiDB-lite"/>
    </source>
</evidence>
<protein>
    <submittedName>
        <fullName evidence="2">Uncharacterized protein</fullName>
    </submittedName>
</protein>
<reference evidence="2" key="1">
    <citation type="submission" date="2021-02" db="EMBL/GenBank/DDBJ databases">
        <authorList>
            <person name="Dougan E. K."/>
            <person name="Rhodes N."/>
            <person name="Thang M."/>
            <person name="Chan C."/>
        </authorList>
    </citation>
    <scope>NUCLEOTIDE SEQUENCE</scope>
</reference>